<dbReference type="EMBL" id="AP023343">
    <property type="protein sequence ID" value="BCI86186.1"/>
    <property type="molecule type" value="Genomic_DNA"/>
</dbReference>
<dbReference type="AlphaFoldDB" id="A0A7G1I5B3"/>
<name>A0A7G1I5B3_MYCKA</name>
<protein>
    <submittedName>
        <fullName evidence="2">Antibiotic biosynthesis monooxygenase</fullName>
    </submittedName>
</protein>
<keyword evidence="2" id="KW-0560">Oxidoreductase</keyword>
<keyword evidence="2" id="KW-0503">Monooxygenase</keyword>
<dbReference type="PANTHER" id="PTHR33336:SF3">
    <property type="entry name" value="ABM DOMAIN-CONTAINING PROTEIN"/>
    <property type="match status" value="1"/>
</dbReference>
<evidence type="ECO:0000259" key="1">
    <source>
        <dbReference type="PROSITE" id="PS51725"/>
    </source>
</evidence>
<reference evidence="2 3" key="1">
    <citation type="submission" date="2020-07" db="EMBL/GenBank/DDBJ databases">
        <title>Mycobacterium kansasii (former subtype) with zoonotic potential isolated from diseased indoor pet cat, Japan.</title>
        <authorList>
            <person name="Fukano H."/>
            <person name="Terazono T."/>
            <person name="Hoshino Y."/>
        </authorList>
    </citation>
    <scope>NUCLEOTIDE SEQUENCE [LARGE SCALE GENOMIC DNA]</scope>
    <source>
        <strain evidence="2 3">Kuro-I</strain>
    </source>
</reference>
<accession>A0A7G1I5B3</accession>
<dbReference type="Proteomes" id="UP000516380">
    <property type="component" value="Chromosome"/>
</dbReference>
<dbReference type="PANTHER" id="PTHR33336">
    <property type="entry name" value="QUINOL MONOOXYGENASE YGIN-RELATED"/>
    <property type="match status" value="1"/>
</dbReference>
<evidence type="ECO:0000313" key="2">
    <source>
        <dbReference type="EMBL" id="BCI86186.1"/>
    </source>
</evidence>
<organism evidence="2 3">
    <name type="scientific">Mycobacterium kansasii</name>
    <dbReference type="NCBI Taxonomy" id="1768"/>
    <lineage>
        <taxon>Bacteria</taxon>
        <taxon>Bacillati</taxon>
        <taxon>Actinomycetota</taxon>
        <taxon>Actinomycetes</taxon>
        <taxon>Mycobacteriales</taxon>
        <taxon>Mycobacteriaceae</taxon>
        <taxon>Mycobacterium</taxon>
    </lineage>
</organism>
<dbReference type="InterPro" id="IPR011008">
    <property type="entry name" value="Dimeric_a/b-barrel"/>
</dbReference>
<evidence type="ECO:0000313" key="3">
    <source>
        <dbReference type="Proteomes" id="UP000516380"/>
    </source>
</evidence>
<dbReference type="GO" id="GO:0004497">
    <property type="term" value="F:monooxygenase activity"/>
    <property type="evidence" value="ECO:0007669"/>
    <property type="project" value="UniProtKB-KW"/>
</dbReference>
<dbReference type="InterPro" id="IPR007138">
    <property type="entry name" value="ABM_dom"/>
</dbReference>
<keyword evidence="3" id="KW-1185">Reference proteome</keyword>
<dbReference type="InterPro" id="IPR050744">
    <property type="entry name" value="AI-2_Isomerase_LsrG"/>
</dbReference>
<feature type="domain" description="ABM" evidence="1">
    <location>
        <begin position="2"/>
        <end position="90"/>
    </location>
</feature>
<dbReference type="Pfam" id="PF03992">
    <property type="entry name" value="ABM"/>
    <property type="match status" value="1"/>
</dbReference>
<gene>
    <name evidence="2" type="ORF">NIIDMKKI_13920</name>
</gene>
<sequence>MIFIVVKFETKPEWSERWPDLVAPFTAATRAEAGNLWFEWSRSLDNPAEYVLVEAFRDGDAGAAHVNSDHFKQAMQQLPQALASTPKIISQTIDATGWSVMGRCRSASRR</sequence>
<dbReference type="PROSITE" id="PS51725">
    <property type="entry name" value="ABM"/>
    <property type="match status" value="1"/>
</dbReference>
<proteinExistence type="predicted"/>
<dbReference type="Gene3D" id="3.30.70.100">
    <property type="match status" value="1"/>
</dbReference>
<dbReference type="SUPFAM" id="SSF54909">
    <property type="entry name" value="Dimeric alpha+beta barrel"/>
    <property type="match status" value="1"/>
</dbReference>